<feature type="compositionally biased region" description="Basic and acidic residues" evidence="7">
    <location>
        <begin position="249"/>
        <end position="264"/>
    </location>
</feature>
<accession>A0ABM1ZJY9</accession>
<evidence type="ECO:0000313" key="10">
    <source>
        <dbReference type="EnsemblMetazoa" id="AALFPA23_019218.P28269"/>
    </source>
</evidence>
<evidence type="ECO:0008006" key="12">
    <source>
        <dbReference type="Google" id="ProtNLM"/>
    </source>
</evidence>
<evidence type="ECO:0000256" key="5">
    <source>
        <dbReference type="ARBA" id="ARBA00022801"/>
    </source>
</evidence>
<keyword evidence="5" id="KW-0378">Hydrolase</keyword>
<evidence type="ECO:0000256" key="2">
    <source>
        <dbReference type="ARBA" id="ARBA00022695"/>
    </source>
</evidence>
<dbReference type="InterPro" id="IPR000477">
    <property type="entry name" value="RT_dom"/>
</dbReference>
<dbReference type="Gene3D" id="3.10.10.10">
    <property type="entry name" value="HIV Type 1 Reverse Transcriptase, subunit A, domain 1"/>
    <property type="match status" value="1"/>
</dbReference>
<evidence type="ECO:0000259" key="8">
    <source>
        <dbReference type="PROSITE" id="PS50175"/>
    </source>
</evidence>
<dbReference type="Proteomes" id="UP000069940">
    <property type="component" value="Unassembled WGS sequence"/>
</dbReference>
<evidence type="ECO:0000256" key="1">
    <source>
        <dbReference type="ARBA" id="ARBA00022679"/>
    </source>
</evidence>
<keyword evidence="4" id="KW-0255">Endonuclease</keyword>
<evidence type="ECO:0000259" key="9">
    <source>
        <dbReference type="PROSITE" id="PS50878"/>
    </source>
</evidence>
<dbReference type="CDD" id="cd09274">
    <property type="entry name" value="RNase_HI_RT_Ty3"/>
    <property type="match status" value="1"/>
</dbReference>
<dbReference type="Pfam" id="PF17917">
    <property type="entry name" value="RT_RNaseH"/>
    <property type="match status" value="1"/>
</dbReference>
<proteinExistence type="predicted"/>
<feature type="domain" description="Reverse transcriptase" evidence="9">
    <location>
        <begin position="485"/>
        <end position="667"/>
    </location>
</feature>
<name>A0ABM1ZJY9_AEDAL</name>
<keyword evidence="11" id="KW-1185">Reference proteome</keyword>
<reference evidence="10" key="2">
    <citation type="submission" date="2025-05" db="UniProtKB">
        <authorList>
            <consortium name="EnsemblMetazoa"/>
        </authorList>
    </citation>
    <scope>IDENTIFICATION</scope>
    <source>
        <strain evidence="10">Foshan</strain>
    </source>
</reference>
<evidence type="ECO:0000256" key="3">
    <source>
        <dbReference type="ARBA" id="ARBA00022722"/>
    </source>
</evidence>
<dbReference type="Gene3D" id="4.10.60.10">
    <property type="entry name" value="Zinc finger, CCHC-type"/>
    <property type="match status" value="1"/>
</dbReference>
<evidence type="ECO:0000256" key="4">
    <source>
        <dbReference type="ARBA" id="ARBA00022759"/>
    </source>
</evidence>
<dbReference type="Pfam" id="PF00078">
    <property type="entry name" value="RVT_1"/>
    <property type="match status" value="1"/>
</dbReference>
<organism evidence="10 11">
    <name type="scientific">Aedes albopictus</name>
    <name type="common">Asian tiger mosquito</name>
    <name type="synonym">Stegomyia albopicta</name>
    <dbReference type="NCBI Taxonomy" id="7160"/>
    <lineage>
        <taxon>Eukaryota</taxon>
        <taxon>Metazoa</taxon>
        <taxon>Ecdysozoa</taxon>
        <taxon>Arthropoda</taxon>
        <taxon>Hexapoda</taxon>
        <taxon>Insecta</taxon>
        <taxon>Pterygota</taxon>
        <taxon>Neoptera</taxon>
        <taxon>Endopterygota</taxon>
        <taxon>Diptera</taxon>
        <taxon>Nematocera</taxon>
        <taxon>Culicoidea</taxon>
        <taxon>Culicidae</taxon>
        <taxon>Culicinae</taxon>
        <taxon>Aedini</taxon>
        <taxon>Aedes</taxon>
        <taxon>Stegomyia</taxon>
    </lineage>
</organism>
<dbReference type="CDD" id="cd05481">
    <property type="entry name" value="retropepsin_like_LTR_1"/>
    <property type="match status" value="1"/>
</dbReference>
<keyword evidence="6" id="KW-0695">RNA-directed DNA polymerase</keyword>
<evidence type="ECO:0000256" key="6">
    <source>
        <dbReference type="ARBA" id="ARBA00022918"/>
    </source>
</evidence>
<sequence length="1041" mass="118528">MSVIGVHPPQFLNLSSENLAEAFRDFRQSWDIFVLASEIEAKPDNIKVALLKNFLGLDAVKVLDTLLPVADQVNPGVILNALGGYCLPQTNETYERFVFNTAVQRESEEVIEFVSRLRKLSVSCNFGNLKDSMIRDRIVVGIRSDDTRKALLKTVNLTLAGAIDICRAQKLVDDRLTAMKVKQEPREPEGEPETIAKCKVEKSKYRERVKCKYCGRDDHKIGNREECPANGVTCRSCGKQNHYARVCRMKPEKKEESRSEESRNPKKRHTKKVDNIEESDSDSSDYVANVEEVNVVDKKITTEISFSVGKSDEAKKIRCQVDTGASCNVITLHALKYITGGQTELEPSDTKLKGFGGQMVPAVGKSVLRHRGESKRFRVAFQVVDLPPKILPMPLLGYKTCIALGIVSIKSVKVCDEEAKRESEIKEEADKVVERFSDVFVGDGKLKGKVNIELNDELPRVQEPRRVPVQVRGKLISELENLEKRGLIEKVNEPTEWTSNIVIVMRKDKIRICLDPTDLNRAIRCPRYQMATLEEILPDLKDAKVFSTLDVRNGFWHVELTDSSSRLTAFWTPEGRYVWKRLPFGLSCAPEIFQLKFQEALHGLEGIEVLVDDILCVGRGKTQQEATEDHNKNLAALLQRCQEKGIKLNRNKMKLNQTEVRFFGHILSKEGLKPDPLKTSAIQEMPEPKNVAELHRFMGLATYMAKFIPRLSEVSVPLRNLLKGDRWTWGKPEQVAFNLLKEKITNISSLKYFDPELQTTIQCDASGYALGAVLLQEGRPIMFASRMLSVTEQRYAQIEKETLAILFACKRFDQYIFGGKKVIVESDHQPLQTIFKKPLAAAPNRIKQMMLSLQRYSLEIRYVKGSKMVLADTLSRNIDVKKGREDDEWSKLWYGIESVNALDEVDMQDAVLDQIRRETQQDEVLQNLKTVIMNGWPEDKSTMADCIKPYHGFRQELVIQDGIILRNDRVVVPTAYRKKVSELLHYNHQGEQAILRKARGIVFWPNMNFRSVLVLYPGLHAGSFRGVHNRMVVIHYTHDEL</sequence>
<dbReference type="PROSITE" id="PS50175">
    <property type="entry name" value="ASP_PROT_RETROV"/>
    <property type="match status" value="1"/>
</dbReference>
<keyword evidence="3" id="KW-0540">Nuclease</keyword>
<keyword evidence="2" id="KW-0548">Nucleotidyltransferase</keyword>
<reference evidence="11" key="1">
    <citation type="journal article" date="2015" name="Proc. Natl. Acad. Sci. U.S.A.">
        <title>Genome sequence of the Asian Tiger mosquito, Aedes albopictus, reveals insights into its biology, genetics, and evolution.</title>
        <authorList>
            <person name="Chen X.G."/>
            <person name="Jiang X."/>
            <person name="Gu J."/>
            <person name="Xu M."/>
            <person name="Wu Y."/>
            <person name="Deng Y."/>
            <person name="Zhang C."/>
            <person name="Bonizzoni M."/>
            <person name="Dermauw W."/>
            <person name="Vontas J."/>
            <person name="Armbruster P."/>
            <person name="Huang X."/>
            <person name="Yang Y."/>
            <person name="Zhang H."/>
            <person name="He W."/>
            <person name="Peng H."/>
            <person name="Liu Y."/>
            <person name="Wu K."/>
            <person name="Chen J."/>
            <person name="Lirakis M."/>
            <person name="Topalis P."/>
            <person name="Van Leeuwen T."/>
            <person name="Hall A.B."/>
            <person name="Jiang X."/>
            <person name="Thorpe C."/>
            <person name="Mueller R.L."/>
            <person name="Sun C."/>
            <person name="Waterhouse R.M."/>
            <person name="Yan G."/>
            <person name="Tu Z.J."/>
            <person name="Fang X."/>
            <person name="James A.A."/>
        </authorList>
    </citation>
    <scope>NUCLEOTIDE SEQUENCE [LARGE SCALE GENOMIC DNA]</scope>
    <source>
        <strain evidence="11">Foshan</strain>
    </source>
</reference>
<dbReference type="CDD" id="cd01647">
    <property type="entry name" value="RT_LTR"/>
    <property type="match status" value="1"/>
</dbReference>
<dbReference type="InterPro" id="IPR050951">
    <property type="entry name" value="Retrovirus_Pol_polyprotein"/>
</dbReference>
<feature type="domain" description="Peptidase A2" evidence="8">
    <location>
        <begin position="317"/>
        <end position="400"/>
    </location>
</feature>
<dbReference type="InterPro" id="IPR043502">
    <property type="entry name" value="DNA/RNA_pol_sf"/>
</dbReference>
<dbReference type="PROSITE" id="PS50878">
    <property type="entry name" value="RT_POL"/>
    <property type="match status" value="1"/>
</dbReference>
<dbReference type="PANTHER" id="PTHR37984:SF8">
    <property type="entry name" value="CCHC-TYPE DOMAIN-CONTAINING PROTEIN"/>
    <property type="match status" value="1"/>
</dbReference>
<dbReference type="InterPro" id="IPR001995">
    <property type="entry name" value="Peptidase_A2_cat"/>
</dbReference>
<protein>
    <recommendedName>
        <fullName evidence="12">Reverse transcriptase</fullName>
    </recommendedName>
</protein>
<dbReference type="EnsemblMetazoa" id="AALFPA23_019218.R28269">
    <property type="protein sequence ID" value="AALFPA23_019218.P28269"/>
    <property type="gene ID" value="AALFPA23_019218"/>
</dbReference>
<dbReference type="InterPro" id="IPR043128">
    <property type="entry name" value="Rev_trsase/Diguanyl_cyclase"/>
</dbReference>
<evidence type="ECO:0000256" key="7">
    <source>
        <dbReference type="SAM" id="MobiDB-lite"/>
    </source>
</evidence>
<dbReference type="PANTHER" id="PTHR37984">
    <property type="entry name" value="PROTEIN CBG26694"/>
    <property type="match status" value="1"/>
</dbReference>
<dbReference type="RefSeq" id="XP_062714012.1">
    <property type="nucleotide sequence ID" value="XM_062858028.1"/>
</dbReference>
<evidence type="ECO:0000313" key="11">
    <source>
        <dbReference type="Proteomes" id="UP000069940"/>
    </source>
</evidence>
<dbReference type="Gene3D" id="3.30.70.270">
    <property type="match status" value="2"/>
</dbReference>
<dbReference type="GeneID" id="134290823"/>
<dbReference type="InterPro" id="IPR041373">
    <property type="entry name" value="RT_RNaseH"/>
</dbReference>
<dbReference type="SUPFAM" id="SSF56672">
    <property type="entry name" value="DNA/RNA polymerases"/>
    <property type="match status" value="1"/>
</dbReference>
<keyword evidence="1" id="KW-0808">Transferase</keyword>
<feature type="region of interest" description="Disordered" evidence="7">
    <location>
        <begin position="248"/>
        <end position="284"/>
    </location>
</feature>